<evidence type="ECO:0000313" key="1">
    <source>
        <dbReference type="EMBL" id="RUA21975.1"/>
    </source>
</evidence>
<dbReference type="AlphaFoldDB" id="A0A432JGR0"/>
<accession>A0A432JGR0</accession>
<organism evidence="1">
    <name type="scientific">Billgrantia gudaonensis</name>
    <dbReference type="NCBI Taxonomy" id="376427"/>
    <lineage>
        <taxon>Bacteria</taxon>
        <taxon>Pseudomonadati</taxon>
        <taxon>Pseudomonadota</taxon>
        <taxon>Gammaproteobacteria</taxon>
        <taxon>Oceanospirillales</taxon>
        <taxon>Halomonadaceae</taxon>
        <taxon>Billgrantia</taxon>
    </lineage>
</organism>
<protein>
    <submittedName>
        <fullName evidence="1">Uncharacterized protein</fullName>
    </submittedName>
</protein>
<proteinExistence type="predicted"/>
<name>A0A432JGR0_9GAMM</name>
<gene>
    <name evidence="1" type="ORF">DSL92_08665</name>
</gene>
<sequence>MPEADPVTGNVINDLGVDGNPDVRPAGAMLLVEEGGNFVEVPPGIPRCGRSVWHSDHPRQWGLYLQPDANTDNVRSMMSSRTLETPDGGSAEASLTISLVGDESPDGMEASASSLPMTCRLCCLAG</sequence>
<dbReference type="EMBL" id="RXHI01000028">
    <property type="protein sequence ID" value="RUA21975.1"/>
    <property type="molecule type" value="Genomic_DNA"/>
</dbReference>
<comment type="caution">
    <text evidence="1">The sequence shown here is derived from an EMBL/GenBank/DDBJ whole genome shotgun (WGS) entry which is preliminary data.</text>
</comment>
<reference evidence="1" key="1">
    <citation type="submission" date="2018-12" db="EMBL/GenBank/DDBJ databases">
        <authorList>
            <person name="Jadhav K."/>
            <person name="Kushwaha B."/>
            <person name="Jadhav I."/>
        </authorList>
    </citation>
    <scope>NUCLEOTIDE SEQUENCE [LARGE SCALE GENOMIC DNA]</scope>
    <source>
        <strain evidence="1">SBS 10</strain>
    </source>
</reference>